<reference evidence="2 3" key="1">
    <citation type="journal article" date="2015" name="Nature">
        <title>rRNA introns, odd ribosomes, and small enigmatic genomes across a large radiation of phyla.</title>
        <authorList>
            <person name="Brown C.T."/>
            <person name="Hug L.A."/>
            <person name="Thomas B.C."/>
            <person name="Sharon I."/>
            <person name="Castelle C.J."/>
            <person name="Singh A."/>
            <person name="Wilkins M.J."/>
            <person name="Williams K.H."/>
            <person name="Banfield J.F."/>
        </authorList>
    </citation>
    <scope>NUCLEOTIDE SEQUENCE [LARGE SCALE GENOMIC DNA]</scope>
</reference>
<dbReference type="Pfam" id="PF15919">
    <property type="entry name" value="HicB_lk_antitox"/>
    <property type="match status" value="1"/>
</dbReference>
<dbReference type="InterPro" id="IPR031807">
    <property type="entry name" value="HicB-like"/>
</dbReference>
<gene>
    <name evidence="2" type="ORF">US19_C0018G0002</name>
</gene>
<dbReference type="InterPro" id="IPR035069">
    <property type="entry name" value="TTHA1013/TTHA0281-like"/>
</dbReference>
<evidence type="ECO:0000259" key="1">
    <source>
        <dbReference type="Pfam" id="PF15919"/>
    </source>
</evidence>
<dbReference type="Proteomes" id="UP000034492">
    <property type="component" value="Unassembled WGS sequence"/>
</dbReference>
<dbReference type="AlphaFoldDB" id="A0A0G0F5T9"/>
<dbReference type="InterPro" id="IPR051404">
    <property type="entry name" value="TA_system_antitoxin"/>
</dbReference>
<organism evidence="2 3">
    <name type="scientific">Candidatus Daviesbacteria bacterium GW2011_GWB1_36_5</name>
    <dbReference type="NCBI Taxonomy" id="1618426"/>
    <lineage>
        <taxon>Bacteria</taxon>
        <taxon>Candidatus Daviesiibacteriota</taxon>
    </lineage>
</organism>
<comment type="caution">
    <text evidence="2">The sequence shown here is derived from an EMBL/GenBank/DDBJ whole genome shotgun (WGS) entry which is preliminary data.</text>
</comment>
<dbReference type="EMBL" id="LBSA01000018">
    <property type="protein sequence ID" value="KKQ08885.1"/>
    <property type="molecule type" value="Genomic_DNA"/>
</dbReference>
<dbReference type="Gene3D" id="3.30.160.250">
    <property type="match status" value="1"/>
</dbReference>
<accession>A0A0G0F5T9</accession>
<dbReference type="PANTHER" id="PTHR34504">
    <property type="entry name" value="ANTITOXIN HICB"/>
    <property type="match status" value="1"/>
</dbReference>
<name>A0A0G0F5T9_9BACT</name>
<dbReference type="SUPFAM" id="SSF143100">
    <property type="entry name" value="TTHA1013/TTHA0281-like"/>
    <property type="match status" value="1"/>
</dbReference>
<evidence type="ECO:0000313" key="2">
    <source>
        <dbReference type="EMBL" id="KKQ08885.1"/>
    </source>
</evidence>
<feature type="domain" description="HicB-like antitoxin of toxin-antitoxin system" evidence="1">
    <location>
        <begin position="11"/>
        <end position="64"/>
    </location>
</feature>
<evidence type="ECO:0000313" key="3">
    <source>
        <dbReference type="Proteomes" id="UP000034492"/>
    </source>
</evidence>
<dbReference type="PANTHER" id="PTHR34504:SF4">
    <property type="entry name" value="ANTITOXIN HICB"/>
    <property type="match status" value="1"/>
</dbReference>
<proteinExistence type="predicted"/>
<sequence length="82" mass="9270">MSKRKTKILEYNVIFTAESEGGYSAYAPDLPGCNSQGETFEEAKINIKEAIELYLETVDDDLYEMTPEQSRKQFTAPIQVNA</sequence>
<protein>
    <recommendedName>
        <fullName evidence="1">HicB-like antitoxin of toxin-antitoxin system domain-containing protein</fullName>
    </recommendedName>
</protein>